<comment type="caution">
    <text evidence="1">The sequence shown here is derived from an EMBL/GenBank/DDBJ whole genome shotgun (WGS) entry which is preliminary data.</text>
</comment>
<dbReference type="RefSeq" id="WP_198823896.1">
    <property type="nucleotide sequence ID" value="NZ_JAEILT010000005.1"/>
</dbReference>
<evidence type="ECO:0000313" key="2">
    <source>
        <dbReference type="Proteomes" id="UP000649232"/>
    </source>
</evidence>
<dbReference type="EMBL" id="JAEILT010000005">
    <property type="protein sequence ID" value="MBJ2135824.1"/>
    <property type="molecule type" value="Genomic_DNA"/>
</dbReference>
<dbReference type="Gene3D" id="3.40.30.10">
    <property type="entry name" value="Glutaredoxin"/>
    <property type="match status" value="1"/>
</dbReference>
<dbReference type="InterPro" id="IPR036249">
    <property type="entry name" value="Thioredoxin-like_sf"/>
</dbReference>
<dbReference type="Proteomes" id="UP000649232">
    <property type="component" value="Unassembled WGS sequence"/>
</dbReference>
<protein>
    <submittedName>
        <fullName evidence="1">Glutaredoxin family protein</fullName>
    </submittedName>
</protein>
<proteinExistence type="predicted"/>
<dbReference type="PANTHER" id="PTHR33558:SF1">
    <property type="entry name" value="GLUTAREDOXIN-LIKE PROTEIN C5ORF63 HOMOLOG"/>
    <property type="match status" value="1"/>
</dbReference>
<dbReference type="InterPro" id="IPR052565">
    <property type="entry name" value="Glutaredoxin-like_YDR286C"/>
</dbReference>
<dbReference type="Pfam" id="PF05768">
    <property type="entry name" value="Glrx-like"/>
    <property type="match status" value="1"/>
</dbReference>
<sequence length="79" mass="9022">MKSNVALLFYTGKDCCLCDDAQAILDHVAPEVGYTKLDVRSSTELYHLYGARIPVLKRQDTEQELGWPFGEQQLREFLS</sequence>
<name>A0ABS0WBH3_9ALTE</name>
<evidence type="ECO:0000313" key="1">
    <source>
        <dbReference type="EMBL" id="MBJ2135824.1"/>
    </source>
</evidence>
<gene>
    <name evidence="1" type="ORF">JEU11_05095</name>
</gene>
<accession>A0ABS0WBH3</accession>
<organism evidence="1 2">
    <name type="scientific">Paraglaciecola chathamensis</name>
    <dbReference type="NCBI Taxonomy" id="368405"/>
    <lineage>
        <taxon>Bacteria</taxon>
        <taxon>Pseudomonadati</taxon>
        <taxon>Pseudomonadota</taxon>
        <taxon>Gammaproteobacteria</taxon>
        <taxon>Alteromonadales</taxon>
        <taxon>Alteromonadaceae</taxon>
        <taxon>Paraglaciecola</taxon>
    </lineage>
</organism>
<dbReference type="InterPro" id="IPR008554">
    <property type="entry name" value="Glutaredoxin-like"/>
</dbReference>
<dbReference type="PANTHER" id="PTHR33558">
    <property type="entry name" value="GLUTAREDOXIN-LIKE PROTEIN C5ORF63 HOMOLOG"/>
    <property type="match status" value="1"/>
</dbReference>
<reference evidence="1 2" key="1">
    <citation type="submission" date="2020-12" db="EMBL/GenBank/DDBJ databases">
        <title>Draft genome sequences of nine environmental bacterial isolates colonizing plastic.</title>
        <authorList>
            <person name="Borre I."/>
            <person name="Sonnenschein E.C."/>
        </authorList>
    </citation>
    <scope>NUCLEOTIDE SEQUENCE [LARGE SCALE GENOMIC DNA]</scope>
    <source>
        <strain evidence="1 2">IB30</strain>
    </source>
</reference>
<dbReference type="SUPFAM" id="SSF52833">
    <property type="entry name" value="Thioredoxin-like"/>
    <property type="match status" value="1"/>
</dbReference>